<accession>A0A951IYG7</accession>
<protein>
    <submittedName>
        <fullName evidence="2">Dabb family protein</fullName>
    </submittedName>
</protein>
<proteinExistence type="predicted"/>
<dbReference type="PANTHER" id="PTHR33178">
    <property type="match status" value="1"/>
</dbReference>
<dbReference type="PROSITE" id="PS51502">
    <property type="entry name" value="S_R_A_B_BARREL"/>
    <property type="match status" value="1"/>
</dbReference>
<dbReference type="SMART" id="SM00886">
    <property type="entry name" value="Dabb"/>
    <property type="match status" value="1"/>
</dbReference>
<evidence type="ECO:0000259" key="1">
    <source>
        <dbReference type="PROSITE" id="PS51502"/>
    </source>
</evidence>
<dbReference type="Pfam" id="PF07876">
    <property type="entry name" value="Dabb"/>
    <property type="match status" value="1"/>
</dbReference>
<dbReference type="AlphaFoldDB" id="A0A951IYG7"/>
<dbReference type="EMBL" id="RPHB01000005">
    <property type="protein sequence ID" value="MBW3468599.1"/>
    <property type="molecule type" value="Genomic_DNA"/>
</dbReference>
<dbReference type="RefSeq" id="WP_219290151.1">
    <property type="nucleotide sequence ID" value="NZ_RPHB01000005.1"/>
</dbReference>
<dbReference type="InterPro" id="IPR013097">
    <property type="entry name" value="Dabb"/>
</dbReference>
<dbReference type="Proteomes" id="UP000727490">
    <property type="component" value="Unassembled WGS sequence"/>
</dbReference>
<evidence type="ECO:0000313" key="2">
    <source>
        <dbReference type="EMBL" id="MBW3468599.1"/>
    </source>
</evidence>
<dbReference type="PROSITE" id="PS51257">
    <property type="entry name" value="PROKAR_LIPOPROTEIN"/>
    <property type="match status" value="1"/>
</dbReference>
<evidence type="ECO:0000313" key="3">
    <source>
        <dbReference type="Proteomes" id="UP000727490"/>
    </source>
</evidence>
<keyword evidence="3" id="KW-1185">Reference proteome</keyword>
<sequence>MKKTFWLAGMVALLLGCQPAEKKEEKIIEKEIVKMDNALRHVVLFKFKDEASEEDVQKVVDAFMALPDKIDEIKAIEWGTNNSPEGLDQGFTHCFFLTFASEEDRDAYLPHPDHKEFGSILRPHLDKVLVVDYWAKR</sequence>
<name>A0A951IYG7_9BACT</name>
<reference evidence="2 3" key="1">
    <citation type="journal article" date="2020" name="Syst. Appl. Microbiol.">
        <title>Arthrospiribacter ruber gen. nov., sp. nov., a novel bacterium isolated from Arthrospira cultures.</title>
        <authorList>
            <person name="Waleron M."/>
            <person name="Misztak A."/>
            <person name="Waleron M.M."/>
            <person name="Furmaniak M."/>
            <person name="Mrozik A."/>
            <person name="Waleron K."/>
        </authorList>
    </citation>
    <scope>NUCLEOTIDE SEQUENCE [LARGE SCALE GENOMIC DNA]</scope>
    <source>
        <strain evidence="2 3">DPMB0001</strain>
    </source>
</reference>
<organism evidence="2 3">
    <name type="scientific">Arthrospiribacter ruber</name>
    <dbReference type="NCBI Taxonomy" id="2487934"/>
    <lineage>
        <taxon>Bacteria</taxon>
        <taxon>Pseudomonadati</taxon>
        <taxon>Bacteroidota</taxon>
        <taxon>Cytophagia</taxon>
        <taxon>Cytophagales</taxon>
        <taxon>Cyclobacteriaceae</taxon>
        <taxon>Arthrospiribacter</taxon>
    </lineage>
</organism>
<dbReference type="PANTHER" id="PTHR33178:SF10">
    <property type="entry name" value="STRESS-RESPONSE A_B BARREL DOMAIN-CONTAINING PROTEIN"/>
    <property type="match status" value="1"/>
</dbReference>
<dbReference type="InterPro" id="IPR044662">
    <property type="entry name" value="HS1/DABB1-like"/>
</dbReference>
<feature type="domain" description="Stress-response A/B barrel" evidence="1">
    <location>
        <begin position="39"/>
        <end position="133"/>
    </location>
</feature>
<gene>
    <name evidence="2" type="ORF">EGN73_12355</name>
</gene>
<comment type="caution">
    <text evidence="2">The sequence shown here is derived from an EMBL/GenBank/DDBJ whole genome shotgun (WGS) entry which is preliminary data.</text>
</comment>